<name>A0A8T2RZK6_CERRI</name>
<evidence type="ECO:0000313" key="10">
    <source>
        <dbReference type="Proteomes" id="UP000825935"/>
    </source>
</evidence>
<dbReference type="GO" id="GO:0016121">
    <property type="term" value="P:carotene catabolic process"/>
    <property type="evidence" value="ECO:0007669"/>
    <property type="project" value="TreeGrafter"/>
</dbReference>
<dbReference type="PANTHER" id="PTHR10543">
    <property type="entry name" value="BETA-CAROTENE DIOXYGENASE"/>
    <property type="match status" value="1"/>
</dbReference>
<dbReference type="EMBL" id="CM035428">
    <property type="protein sequence ID" value="KAH7301910.1"/>
    <property type="molecule type" value="Genomic_DNA"/>
</dbReference>
<keyword evidence="5" id="KW-0560">Oxidoreductase</keyword>
<dbReference type="GO" id="GO:0046872">
    <property type="term" value="F:metal ion binding"/>
    <property type="evidence" value="ECO:0007669"/>
    <property type="project" value="UniProtKB-KW"/>
</dbReference>
<evidence type="ECO:0000256" key="7">
    <source>
        <dbReference type="ARBA" id="ARBA00039084"/>
    </source>
</evidence>
<evidence type="ECO:0000256" key="3">
    <source>
        <dbReference type="ARBA" id="ARBA00022723"/>
    </source>
</evidence>
<evidence type="ECO:0000256" key="1">
    <source>
        <dbReference type="ARBA" id="ARBA00001954"/>
    </source>
</evidence>
<reference evidence="9 10" key="1">
    <citation type="submission" date="2021-08" db="EMBL/GenBank/DDBJ databases">
        <title>WGS assembly of Ceratopteris richardii.</title>
        <authorList>
            <person name="Marchant D.B."/>
            <person name="Chen G."/>
            <person name="Jenkins J."/>
            <person name="Shu S."/>
            <person name="Leebens-Mack J."/>
            <person name="Grimwood J."/>
            <person name="Schmutz J."/>
            <person name="Soltis P."/>
            <person name="Soltis D."/>
            <person name="Chen Z.-H."/>
        </authorList>
    </citation>
    <scope>NUCLEOTIDE SEQUENCE [LARGE SCALE GENOMIC DNA]</scope>
    <source>
        <strain evidence="9">Whitten #5841</strain>
        <tissue evidence="9">Leaf</tissue>
    </source>
</reference>
<keyword evidence="10" id="KW-1185">Reference proteome</keyword>
<comment type="similarity">
    <text evidence="2">Belongs to the carotenoid oxygenase family.</text>
</comment>
<evidence type="ECO:0000256" key="2">
    <source>
        <dbReference type="ARBA" id="ARBA00006787"/>
    </source>
</evidence>
<proteinExistence type="inferred from homology"/>
<dbReference type="InterPro" id="IPR004294">
    <property type="entry name" value="Carotenoid_Oase"/>
</dbReference>
<keyword evidence="4" id="KW-0223">Dioxygenase</keyword>
<dbReference type="AlphaFoldDB" id="A0A8T2RZK6"/>
<evidence type="ECO:0000256" key="8">
    <source>
        <dbReference type="ARBA" id="ARBA00048709"/>
    </source>
</evidence>
<keyword evidence="3" id="KW-0479">Metal-binding</keyword>
<dbReference type="Pfam" id="PF03055">
    <property type="entry name" value="RPE65"/>
    <property type="match status" value="1"/>
</dbReference>
<gene>
    <name evidence="9" type="ORF">KP509_23G048000</name>
</gene>
<dbReference type="OrthoDB" id="780171at2759"/>
<comment type="cofactor">
    <cofactor evidence="1">
        <name>Fe(2+)</name>
        <dbReference type="ChEBI" id="CHEBI:29033"/>
    </cofactor>
</comment>
<keyword evidence="6" id="KW-0408">Iron</keyword>
<comment type="catalytic activity">
    <reaction evidence="8">
        <text>all-trans-zeaxanthin + 2 O2 = 4,9-dimethyldodeca-2,4,6,8,10-pentaenedial + 2 (3R)-hydroxy-beta-ionone</text>
        <dbReference type="Rhea" id="RHEA:26393"/>
        <dbReference type="ChEBI" id="CHEBI:15379"/>
        <dbReference type="ChEBI" id="CHEBI:27547"/>
        <dbReference type="ChEBI" id="CHEBI:53171"/>
        <dbReference type="ChEBI" id="CHEBI:53173"/>
        <dbReference type="EC" id="1.14.99.n4"/>
    </reaction>
</comment>
<evidence type="ECO:0000256" key="6">
    <source>
        <dbReference type="ARBA" id="ARBA00023004"/>
    </source>
</evidence>
<dbReference type="PANTHER" id="PTHR10543:SF89">
    <property type="entry name" value="CAROTENOID 9,10(9',10')-CLEAVAGE DIOXYGENASE 1"/>
    <property type="match status" value="1"/>
</dbReference>
<dbReference type="EC" id="1.14.99.n4" evidence="7"/>
<evidence type="ECO:0000256" key="5">
    <source>
        <dbReference type="ARBA" id="ARBA00023002"/>
    </source>
</evidence>
<protein>
    <recommendedName>
        <fullName evidence="7">carotenoid 9,10-dioxygenase</fullName>
        <ecNumber evidence="7">1.14.99.n4</ecNumber>
    </recommendedName>
</protein>
<dbReference type="Proteomes" id="UP000825935">
    <property type="component" value="Chromosome 23"/>
</dbReference>
<dbReference type="GO" id="GO:0009570">
    <property type="term" value="C:chloroplast stroma"/>
    <property type="evidence" value="ECO:0007669"/>
    <property type="project" value="TreeGrafter"/>
</dbReference>
<accession>A0A8T2RZK6</accession>
<comment type="caution">
    <text evidence="9">The sequence shown here is derived from an EMBL/GenBank/DDBJ whole genome shotgun (WGS) entry which is preliminary data.</text>
</comment>
<organism evidence="9 10">
    <name type="scientific">Ceratopteris richardii</name>
    <name type="common">Triangle waterfern</name>
    <dbReference type="NCBI Taxonomy" id="49495"/>
    <lineage>
        <taxon>Eukaryota</taxon>
        <taxon>Viridiplantae</taxon>
        <taxon>Streptophyta</taxon>
        <taxon>Embryophyta</taxon>
        <taxon>Tracheophyta</taxon>
        <taxon>Polypodiopsida</taxon>
        <taxon>Polypodiidae</taxon>
        <taxon>Polypodiales</taxon>
        <taxon>Pteridineae</taxon>
        <taxon>Pteridaceae</taxon>
        <taxon>Parkerioideae</taxon>
        <taxon>Ceratopteris</taxon>
    </lineage>
</organism>
<dbReference type="GO" id="GO:0010436">
    <property type="term" value="F:carotenoid dioxygenase activity"/>
    <property type="evidence" value="ECO:0007669"/>
    <property type="project" value="TreeGrafter"/>
</dbReference>
<evidence type="ECO:0000313" key="9">
    <source>
        <dbReference type="EMBL" id="KAH7301910.1"/>
    </source>
</evidence>
<evidence type="ECO:0000256" key="4">
    <source>
        <dbReference type="ARBA" id="ARBA00022964"/>
    </source>
</evidence>
<sequence length="174" mass="19236">MATNKTFSLSSLYPLRESDLFALLRRDFDMASILAAAACNFADTLLNEMSLLMKLQHSADPHVQLAGNCAPVCETSPTICNVRGKLPDDLVGAYVRNGPNATYMNPGEGFHLFDGDGMLHAVKMRNGKAVYCCRYVKTARFKQEEAAGRRCFRSFSEDLRTGQVNTSFLPTINL</sequence>